<organism evidence="4 5">
    <name type="scientific">Rhodovastum atsumiense</name>
    <dbReference type="NCBI Taxonomy" id="504468"/>
    <lineage>
        <taxon>Bacteria</taxon>
        <taxon>Pseudomonadati</taxon>
        <taxon>Pseudomonadota</taxon>
        <taxon>Alphaproteobacteria</taxon>
        <taxon>Acetobacterales</taxon>
        <taxon>Acetobacteraceae</taxon>
        <taxon>Rhodovastum</taxon>
    </lineage>
</organism>
<keyword evidence="3" id="KW-0732">Signal</keyword>
<feature type="transmembrane region" description="Helical" evidence="2">
    <location>
        <begin position="219"/>
        <end position="236"/>
    </location>
</feature>
<feature type="signal peptide" evidence="3">
    <location>
        <begin position="1"/>
        <end position="16"/>
    </location>
</feature>
<dbReference type="RefSeq" id="WP_150039737.1">
    <property type="nucleotide sequence ID" value="NZ_OW485601.1"/>
</dbReference>
<gene>
    <name evidence="4" type="ORF">F1189_06005</name>
</gene>
<evidence type="ECO:0000256" key="3">
    <source>
        <dbReference type="SAM" id="SignalP"/>
    </source>
</evidence>
<dbReference type="EMBL" id="VWPK01000007">
    <property type="protein sequence ID" value="KAA5613245.1"/>
    <property type="molecule type" value="Genomic_DNA"/>
</dbReference>
<sequence length="249" mass="26339">MRIMLVLLLLAAPVRAEDLQWTPHPGAAVPDTAALLTSDGEAMSFGALAPGRPLVLALGYYRCTTLCGVVRDDLISAFMASGLRAGRDADLVVLSIDPRDQPADVAQAWHAALARHGGDGTGWHFLTGDSTAVQRAVGFRARWDATLQQFMHPAGAVIVAPNHRVAAYLFGVGFDPGALRKAVQGARTGEVQPPPSLVQLLCFRLDPVTGHRTLAIERVVSLAAAVTALLVGLLLWRAHRGGRGRGDPA</sequence>
<dbReference type="AlphaFoldDB" id="A0A5M6J0R6"/>
<keyword evidence="2" id="KW-1133">Transmembrane helix</keyword>
<comment type="caution">
    <text evidence="4">The sequence shown here is derived from an EMBL/GenBank/DDBJ whole genome shotgun (WGS) entry which is preliminary data.</text>
</comment>
<accession>A0A5M6J0R6</accession>
<evidence type="ECO:0000313" key="4">
    <source>
        <dbReference type="EMBL" id="KAA5613245.1"/>
    </source>
</evidence>
<keyword evidence="2" id="KW-0472">Membrane</keyword>
<proteinExistence type="inferred from homology"/>
<dbReference type="SUPFAM" id="SSF52833">
    <property type="entry name" value="Thioredoxin-like"/>
    <property type="match status" value="1"/>
</dbReference>
<protein>
    <submittedName>
        <fullName evidence="4">SCO family protein</fullName>
    </submittedName>
</protein>
<evidence type="ECO:0000256" key="1">
    <source>
        <dbReference type="ARBA" id="ARBA00010996"/>
    </source>
</evidence>
<reference evidence="4 5" key="1">
    <citation type="submission" date="2019-09" db="EMBL/GenBank/DDBJ databases">
        <title>Genome sequence of Rhodovastum atsumiense, a diverse member of the Acetobacteraceae family of non-sulfur purple photosynthetic bacteria.</title>
        <authorList>
            <person name="Meyer T."/>
            <person name="Kyndt J."/>
        </authorList>
    </citation>
    <scope>NUCLEOTIDE SEQUENCE [LARGE SCALE GENOMIC DNA]</scope>
    <source>
        <strain evidence="4 5">DSM 21279</strain>
    </source>
</reference>
<dbReference type="Gene3D" id="3.40.30.10">
    <property type="entry name" value="Glutaredoxin"/>
    <property type="match status" value="1"/>
</dbReference>
<evidence type="ECO:0000256" key="2">
    <source>
        <dbReference type="SAM" id="Phobius"/>
    </source>
</evidence>
<evidence type="ECO:0000313" key="5">
    <source>
        <dbReference type="Proteomes" id="UP000325255"/>
    </source>
</evidence>
<dbReference type="InterPro" id="IPR036249">
    <property type="entry name" value="Thioredoxin-like_sf"/>
</dbReference>
<name>A0A5M6J0R6_9PROT</name>
<keyword evidence="5" id="KW-1185">Reference proteome</keyword>
<dbReference type="Proteomes" id="UP000325255">
    <property type="component" value="Unassembled WGS sequence"/>
</dbReference>
<feature type="chain" id="PRO_5024329832" evidence="3">
    <location>
        <begin position="17"/>
        <end position="249"/>
    </location>
</feature>
<comment type="similarity">
    <text evidence="1">Belongs to the SCO1/2 family.</text>
</comment>
<keyword evidence="2" id="KW-0812">Transmembrane</keyword>
<dbReference type="Pfam" id="PF02630">
    <property type="entry name" value="SCO1-SenC"/>
    <property type="match status" value="1"/>
</dbReference>
<dbReference type="OrthoDB" id="9786756at2"/>
<dbReference type="InterPro" id="IPR003782">
    <property type="entry name" value="SCO1/SenC"/>
</dbReference>